<dbReference type="OrthoDB" id="4185609at2759"/>
<proteinExistence type="predicted"/>
<dbReference type="Gene3D" id="1.25.40.10">
    <property type="entry name" value="Tetratricopeptide repeat domain"/>
    <property type="match status" value="2"/>
</dbReference>
<dbReference type="SUPFAM" id="SSF53474">
    <property type="entry name" value="alpha/beta-Hydrolases"/>
    <property type="match status" value="1"/>
</dbReference>
<keyword evidence="1" id="KW-0802">TPR repeat</keyword>
<organism evidence="3">
    <name type="scientific">Ajellomyces dermatitidis (strain ATCC 18188 / CBS 674.68)</name>
    <name type="common">Blastomyces dermatitidis</name>
    <dbReference type="NCBI Taxonomy" id="653446"/>
    <lineage>
        <taxon>Eukaryota</taxon>
        <taxon>Fungi</taxon>
        <taxon>Dikarya</taxon>
        <taxon>Ascomycota</taxon>
        <taxon>Pezizomycotina</taxon>
        <taxon>Eurotiomycetes</taxon>
        <taxon>Eurotiomycetidae</taxon>
        <taxon>Onygenales</taxon>
        <taxon>Ajellomycetaceae</taxon>
        <taxon>Blastomyces</taxon>
    </lineage>
</organism>
<dbReference type="AlphaFoldDB" id="F2TTK5"/>
<accession>F2TTK5</accession>
<feature type="domain" description="DUF7779" evidence="2">
    <location>
        <begin position="651"/>
        <end position="738"/>
    </location>
</feature>
<evidence type="ECO:0000313" key="3">
    <source>
        <dbReference type="EMBL" id="EGE86568.2"/>
    </source>
</evidence>
<feature type="repeat" description="TPR" evidence="1">
    <location>
        <begin position="888"/>
        <end position="921"/>
    </location>
</feature>
<dbReference type="SUPFAM" id="SSF48452">
    <property type="entry name" value="TPR-like"/>
    <property type="match status" value="1"/>
</dbReference>
<dbReference type="PANTHER" id="PTHR35205">
    <property type="entry name" value="NB-ARC AND TPR DOMAIN PROTEIN"/>
    <property type="match status" value="1"/>
</dbReference>
<gene>
    <name evidence="3" type="ORF">BDDG_09514</name>
</gene>
<evidence type="ECO:0000256" key="1">
    <source>
        <dbReference type="PROSITE-ProRule" id="PRU00339"/>
    </source>
</evidence>
<dbReference type="PROSITE" id="PS50005">
    <property type="entry name" value="TPR"/>
    <property type="match status" value="1"/>
</dbReference>
<dbReference type="Pfam" id="PF25000">
    <property type="entry name" value="DUF7779"/>
    <property type="match status" value="1"/>
</dbReference>
<dbReference type="Proteomes" id="UP000007802">
    <property type="component" value="Unassembled WGS sequence"/>
</dbReference>
<dbReference type="Gene3D" id="3.40.50.1820">
    <property type="entry name" value="alpha/beta hydrolase"/>
    <property type="match status" value="1"/>
</dbReference>
<dbReference type="InterPro" id="IPR029058">
    <property type="entry name" value="AB_hydrolase_fold"/>
</dbReference>
<dbReference type="SMART" id="SM00028">
    <property type="entry name" value="TPR"/>
    <property type="match status" value="3"/>
</dbReference>
<dbReference type="InterPro" id="IPR019734">
    <property type="entry name" value="TPR_rpt"/>
</dbReference>
<dbReference type="EMBL" id="GG749570">
    <property type="protein sequence ID" value="EGE86568.2"/>
    <property type="molecule type" value="Genomic_DNA"/>
</dbReference>
<dbReference type="SUPFAM" id="SSF52540">
    <property type="entry name" value="P-loop containing nucleoside triphosphate hydrolases"/>
    <property type="match status" value="1"/>
</dbReference>
<dbReference type="PANTHER" id="PTHR35205:SF1">
    <property type="entry name" value="ZU5 DOMAIN-CONTAINING PROTEIN"/>
    <property type="match status" value="1"/>
</dbReference>
<dbReference type="InterPro" id="IPR056681">
    <property type="entry name" value="DUF7779"/>
</dbReference>
<sequence>MQAPREGPDGRHAAQSSSINLSNVIQVHPNDRMRVEASVISIPGYHTPPVSKWGVDDELYRAAIAVDSVSRLHIYIYRPAYASPDHFSWENFLRAGSDLAEHLAQLSTEFPQRPIIFIAHSLGGVLLKKALFLVHQNLQDPRFKLVVGCLSGILFLGTPHGGVTDEDTLLRHNRILHKCAKIATHKRKLPTSDIFQLANLAVRFEQISSIPLLSVFECGHRLSCMQRLLGTKQALVDEQTATISSSMERLFGVHLSHKELCKLSLLTDQNYSARDFLRTLFEDVTTNEKWAVRCVKSGQQMVSQSPVTSNPLNPLNLADIELLGITRRLTFTSEKGSHVYKGSGKSTHQIPRRLLLLSPNSERLLSGRKCRLPCFSLAGYPPNRDFVGRKDILDLMDKHLLPREMPDSGNVHSTRLFAICGMGGVGKTDIAIQYAYSRKEKFGAIFWLEAGGVSQLVSDFGRIPTQLGLEGPDEAQDLENSKEIAKAWLNKANRNENQEGGAEENSFWLLIFDNADNLDIIADYLPYDGNGSVLITSRDPFAKTHFRSDGSGIDLDPLSTVEAATLLRKLAKGSTEIEDEDELAASTEVATQFGGLPLAMTQMAGFIRKRHLSIREYVNLFASDAQYVETRNVSNAEQEYRYGYTLATTYNFRDLKRHAKKLLQSLAFMNPDRIREDIYIDPQRSRDQGSGLWVASTFESARYELLSSSIIKRNVSRKELWIHRVIQAEVRTGMDAQQCYQTFKEDLYLLSEIWPPGDLCRQARERWALCEDLFPHLERLYQIYIEYSQAWARFPVDPAFPILLNEAAVYLHERGFSHEGKAYLTLALDLCGRDNILQEPLVSDMHLTMGALSNETNDAQSCLEHNIICLTRRKAEAGKNNKPDLRFAFAHSQLGIAYMMIGKFALATEYFKQCIEMIKGLDVDVDEFGFPVCNLGLAYWVQGELDAADETLTDLLMQREKRHGKLDRVSYKTGRVLQALGNVKNSKAARLAADGNHESAKRLWDEAFNIHSECLKQYESTLGKFNHRTADACHKLAEHHIRYKQHDLAQDYLDRAMSIWGDRQWFRNESARSSFLRGVHLLSMGGEENKKKGKWWVERAKLLRKQILPDERPRELRTVDFDNLVCFWSV</sequence>
<protein>
    <submittedName>
        <fullName evidence="3">Tetratricopeptide repeat domain-containing protein</fullName>
    </submittedName>
</protein>
<dbReference type="HOGENOM" id="CLU_000288_125_7_1"/>
<evidence type="ECO:0000259" key="2">
    <source>
        <dbReference type="Pfam" id="PF25000"/>
    </source>
</evidence>
<dbReference type="InterPro" id="IPR011990">
    <property type="entry name" value="TPR-like_helical_dom_sf"/>
</dbReference>
<name>F2TTK5_AJEDA</name>
<dbReference type="GO" id="GO:0043531">
    <property type="term" value="F:ADP binding"/>
    <property type="evidence" value="ECO:0007669"/>
    <property type="project" value="InterPro"/>
</dbReference>
<reference evidence="3" key="1">
    <citation type="submission" date="2010-03" db="EMBL/GenBank/DDBJ databases">
        <title>Annotation of Blastomyces dermatitidis strain ATCC 18188.</title>
        <authorList>
            <consortium name="The Broad Institute Genome Sequencing Platform"/>
            <consortium name="Broad Institute Genome Sequencing Center for Infectious Disease."/>
            <person name="Cuomo C."/>
            <person name="Klein B."/>
            <person name="Sullivan T."/>
            <person name="Heitman J."/>
            <person name="Young S."/>
            <person name="Zeng Q."/>
            <person name="Gargeya S."/>
            <person name="Alvarado L."/>
            <person name="Berlin A.M."/>
            <person name="Chapman S.B."/>
            <person name="Chen Z."/>
            <person name="Freedman E."/>
            <person name="Gellesch M."/>
            <person name="Goldberg J."/>
            <person name="Griggs A."/>
            <person name="Gujja S."/>
            <person name="Heilman E."/>
            <person name="Heiman D."/>
            <person name="Howarth C."/>
            <person name="Mehta T."/>
            <person name="Neiman D."/>
            <person name="Pearson M."/>
            <person name="Roberts A."/>
            <person name="Saif S."/>
            <person name="Shea T."/>
            <person name="Shenoy N."/>
            <person name="Sisk P."/>
            <person name="Stolte C."/>
            <person name="Sykes S."/>
            <person name="White J."/>
            <person name="Yandava C."/>
            <person name="Haas B."/>
            <person name="Nusbaum C."/>
            <person name="Birren B."/>
        </authorList>
    </citation>
    <scope>NUCLEOTIDE SEQUENCE [LARGE SCALE GENOMIC DNA]</scope>
    <source>
        <strain evidence="3">ATCC 18188</strain>
    </source>
</reference>
<dbReference type="InterPro" id="IPR027417">
    <property type="entry name" value="P-loop_NTPase"/>
</dbReference>
<dbReference type="Gene3D" id="3.40.50.300">
    <property type="entry name" value="P-loop containing nucleotide triphosphate hydrolases"/>
    <property type="match status" value="1"/>
</dbReference>